<feature type="region of interest" description="Disordered" evidence="1">
    <location>
        <begin position="1"/>
        <end position="59"/>
    </location>
</feature>
<name>A0A179HZ26_PURLI</name>
<dbReference type="GeneID" id="28883034"/>
<evidence type="ECO:0000256" key="1">
    <source>
        <dbReference type="SAM" id="MobiDB-lite"/>
    </source>
</evidence>
<protein>
    <submittedName>
        <fullName evidence="2">Uncharacterized protein</fullName>
    </submittedName>
</protein>
<reference evidence="2 3" key="1">
    <citation type="submission" date="2016-02" db="EMBL/GenBank/DDBJ databases">
        <title>Biosynthesis of antibiotic leucinostatins and their inhibition on Phytophthora in bio-control Purpureocillium lilacinum.</title>
        <authorList>
            <person name="Wang G."/>
            <person name="Liu Z."/>
            <person name="Lin R."/>
            <person name="Li E."/>
            <person name="Mao Z."/>
            <person name="Ling J."/>
            <person name="Yin W."/>
            <person name="Xie B."/>
        </authorList>
    </citation>
    <scope>NUCLEOTIDE SEQUENCE [LARGE SCALE GENOMIC DNA]</scope>
    <source>
        <strain evidence="2">PLFJ-1</strain>
    </source>
</reference>
<dbReference type="OMA" id="WDIDEWA"/>
<dbReference type="EMBL" id="LSBI01000001">
    <property type="protein sequence ID" value="OAQ94791.1"/>
    <property type="molecule type" value="Genomic_DNA"/>
</dbReference>
<organism evidence="2 3">
    <name type="scientific">Purpureocillium lilacinum</name>
    <name type="common">Paecilomyces lilacinus</name>
    <dbReference type="NCBI Taxonomy" id="33203"/>
    <lineage>
        <taxon>Eukaryota</taxon>
        <taxon>Fungi</taxon>
        <taxon>Dikarya</taxon>
        <taxon>Ascomycota</taxon>
        <taxon>Pezizomycotina</taxon>
        <taxon>Sordariomycetes</taxon>
        <taxon>Hypocreomycetidae</taxon>
        <taxon>Hypocreales</taxon>
        <taxon>Ophiocordycipitaceae</taxon>
        <taxon>Purpureocillium</taxon>
    </lineage>
</organism>
<sequence>MAAHHEPGRPEQGLTPWPMSDPWTACSQGGTGNPQDGVIRQGSPLPRTVASDVDPRDLPDRILNTRPNAVFNKLTSWPLSPKLRRDKSQIKEYRNMELHILHNAEFELKDGDTIAFVDLPSTLKETWRHTDCDGVPFARTQKFRVHSERLLATGSSKFADMLGPTYQFRIQRRRKMVNKMPPGVKFLVDLTPPSEGDELVFQMTELSLTPGIMSWWSSSKLHDTDPSLVSGHDDVCSCRLSKRSSVDVDSDDEFLGDLKHDINVANVAPREFEQTVQDDKKPESQQMMPDTLLRLKNRGKTDRYMTPAFRQVPDYCPVRHRNAIVRLLFIIEGRDVLIDSASRVWTLLGLAKIFDCIHVVRDLIVQWFMHGNNIRFIEVLPEESLRIGFALENMQITQNAFRILVNELALQEAASDGSKPASPRTTIFGRRTGDCTDEHSNLIQHAARTLVDRISTLKNELQSPDLFNIWHIEEWDKLRRLEAILAKGESLSCAMALTRLRTLMEALPTAVTEIVRQILSDPITEKRYTFWNMDVDRATYMLPQDFEGLETIVPRFNDTQKLLCPFFYNDLGERCSWHLYLGAHPRKSRVPFQSLVKELDKALENVSREQPAIMRSPECAEFVRAYDTSARLMVYHFITVVDLDRLDWQVKDALQPITVSWIRHDVDPPLNLTRHMLLTLSMNEMKFLPLWAGGFDDGTGGVFESYVPPTDMGPNGPGPSYHTGYTLPSAPASISESMIEEMSAMRFKGSTTAGSVDVHDSISTVYRPDKVIADDVSIATESFTMAGSEYQQARFAVPAAHQGPGQVLEMMVDSDADTDASCTLDGESVAGGARGRRDDTVGPYSEDSDSEGSLVVV</sequence>
<comment type="caution">
    <text evidence="2">The sequence shown here is derived from an EMBL/GenBank/DDBJ whole genome shotgun (WGS) entry which is preliminary data.</text>
</comment>
<accession>A0A179HZ26</accession>
<proteinExistence type="predicted"/>
<gene>
    <name evidence="2" type="ORF">VFPFJ_00900</name>
</gene>
<feature type="region of interest" description="Disordered" evidence="1">
    <location>
        <begin position="818"/>
        <end position="857"/>
    </location>
</feature>
<dbReference type="AlphaFoldDB" id="A0A179HZ26"/>
<dbReference type="Proteomes" id="UP000078340">
    <property type="component" value="Unassembled WGS sequence"/>
</dbReference>
<evidence type="ECO:0000313" key="2">
    <source>
        <dbReference type="EMBL" id="OAQ94791.1"/>
    </source>
</evidence>
<evidence type="ECO:0000313" key="3">
    <source>
        <dbReference type="Proteomes" id="UP000078340"/>
    </source>
</evidence>
<dbReference type="KEGG" id="plj:28883034"/>